<evidence type="ECO:0000313" key="2">
    <source>
        <dbReference type="EMBL" id="MCW1921144.1"/>
    </source>
</evidence>
<dbReference type="InterPro" id="IPR029058">
    <property type="entry name" value="AB_hydrolase_fold"/>
</dbReference>
<gene>
    <name evidence="2" type="ORF">OKA05_01175</name>
</gene>
<dbReference type="PANTHER" id="PTHR47562:SF2">
    <property type="entry name" value="CARBOXYMETHYLENEBUTENOLIDASE-RELATED"/>
    <property type="match status" value="1"/>
</dbReference>
<dbReference type="Gene3D" id="3.40.50.1820">
    <property type="entry name" value="alpha/beta hydrolase"/>
    <property type="match status" value="1"/>
</dbReference>
<comment type="caution">
    <text evidence="2">The sequence shown here is derived from an EMBL/GenBank/DDBJ whole genome shotgun (WGS) entry which is preliminary data.</text>
</comment>
<dbReference type="EMBL" id="JAPDDT010000001">
    <property type="protein sequence ID" value="MCW1921144.1"/>
    <property type="molecule type" value="Genomic_DNA"/>
</dbReference>
<dbReference type="GO" id="GO:0016787">
    <property type="term" value="F:hydrolase activity"/>
    <property type="evidence" value="ECO:0007669"/>
    <property type="project" value="UniProtKB-KW"/>
</dbReference>
<dbReference type="PANTHER" id="PTHR47562">
    <property type="match status" value="1"/>
</dbReference>
<evidence type="ECO:0000259" key="1">
    <source>
        <dbReference type="Pfam" id="PF01738"/>
    </source>
</evidence>
<feature type="domain" description="Dienelactone hydrolase" evidence="1">
    <location>
        <begin position="19"/>
        <end position="243"/>
    </location>
</feature>
<sequence>MATLTEAHTDLTTSRGLMRVHTFTPTGSGKHPAVIFFSEIFQVTGPIRRMAAALAGEGYLVAVPEVYHEFEPLGCVLAYDQAGSDRGNELKFTKELASYDEDVDVLVKWLQGHESCTGKIGSHGVCLGGHLSLRAGFHDGISAVACFYPTDVHSATLGAGKNDDTLKRIGELEARMLFVWGRQDPHIPQEGRELIHGRLEEAGREFEWHEFNAAHAFLRDEGARYNPALARVCMALLLRFLGESLE</sequence>
<reference evidence="2 3" key="1">
    <citation type="submission" date="2022-10" db="EMBL/GenBank/DDBJ databases">
        <title>Luteolibacter arcticus strain CCTCC AB 2014275, whole genome shotgun sequencing project.</title>
        <authorList>
            <person name="Zhao G."/>
            <person name="Shen L."/>
        </authorList>
    </citation>
    <scope>NUCLEOTIDE SEQUENCE [LARGE SCALE GENOMIC DNA]</scope>
    <source>
        <strain evidence="2 3">CCTCC AB 2014275</strain>
    </source>
</reference>
<accession>A0ABT3GDQ5</accession>
<dbReference type="InterPro" id="IPR002925">
    <property type="entry name" value="Dienelactn_hydro"/>
</dbReference>
<organism evidence="2 3">
    <name type="scientific">Luteolibacter arcticus</name>
    <dbReference type="NCBI Taxonomy" id="1581411"/>
    <lineage>
        <taxon>Bacteria</taxon>
        <taxon>Pseudomonadati</taxon>
        <taxon>Verrucomicrobiota</taxon>
        <taxon>Verrucomicrobiia</taxon>
        <taxon>Verrucomicrobiales</taxon>
        <taxon>Verrucomicrobiaceae</taxon>
        <taxon>Luteolibacter</taxon>
    </lineage>
</organism>
<dbReference type="SUPFAM" id="SSF53474">
    <property type="entry name" value="alpha/beta-Hydrolases"/>
    <property type="match status" value="1"/>
</dbReference>
<evidence type="ECO:0000313" key="3">
    <source>
        <dbReference type="Proteomes" id="UP001320876"/>
    </source>
</evidence>
<dbReference type="Proteomes" id="UP001320876">
    <property type="component" value="Unassembled WGS sequence"/>
</dbReference>
<name>A0ABT3GDQ5_9BACT</name>
<protein>
    <submittedName>
        <fullName evidence="2">Dienelactone hydrolase family protein</fullName>
    </submittedName>
</protein>
<keyword evidence="2" id="KW-0378">Hydrolase</keyword>
<dbReference type="Pfam" id="PF01738">
    <property type="entry name" value="DLH"/>
    <property type="match status" value="1"/>
</dbReference>
<dbReference type="RefSeq" id="WP_264485253.1">
    <property type="nucleotide sequence ID" value="NZ_JAPDDT010000001.1"/>
</dbReference>
<keyword evidence="3" id="KW-1185">Reference proteome</keyword>
<proteinExistence type="predicted"/>